<dbReference type="AlphaFoldDB" id="A0A0F9UV95"/>
<dbReference type="EMBL" id="LAZR01000534">
    <property type="protein sequence ID" value="KKN65086.1"/>
    <property type="molecule type" value="Genomic_DNA"/>
</dbReference>
<comment type="caution">
    <text evidence="1">The sequence shown here is derived from an EMBL/GenBank/DDBJ whole genome shotgun (WGS) entry which is preliminary data.</text>
</comment>
<protein>
    <submittedName>
        <fullName evidence="1">Uncharacterized protein</fullName>
    </submittedName>
</protein>
<name>A0A0F9UV95_9ZZZZ</name>
<accession>A0A0F9UV95</accession>
<sequence length="183" mass="22019">MTKCRICTKEINRKGHGYEGVNVLKEIQREMKKQDNRATADPMFIVFDWEKVPSNSDCADNWEYVDGEGASVIGTTKEHLLNFIKGNDLPRPTDKELHDMDGDELLEWLQERKYDFYKFYYIEKREFRNVFFTEKAADKFIEQNRHHFTDKVHTYVVSLYRNPEMQYIRDRLERGLFIEKEKS</sequence>
<gene>
    <name evidence="1" type="ORF">LCGC14_0484740</name>
</gene>
<proteinExistence type="predicted"/>
<organism evidence="1">
    <name type="scientific">marine sediment metagenome</name>
    <dbReference type="NCBI Taxonomy" id="412755"/>
    <lineage>
        <taxon>unclassified sequences</taxon>
        <taxon>metagenomes</taxon>
        <taxon>ecological metagenomes</taxon>
    </lineage>
</organism>
<evidence type="ECO:0000313" key="1">
    <source>
        <dbReference type="EMBL" id="KKN65086.1"/>
    </source>
</evidence>
<reference evidence="1" key="1">
    <citation type="journal article" date="2015" name="Nature">
        <title>Complex archaea that bridge the gap between prokaryotes and eukaryotes.</title>
        <authorList>
            <person name="Spang A."/>
            <person name="Saw J.H."/>
            <person name="Jorgensen S.L."/>
            <person name="Zaremba-Niedzwiedzka K."/>
            <person name="Martijn J."/>
            <person name="Lind A.E."/>
            <person name="van Eijk R."/>
            <person name="Schleper C."/>
            <person name="Guy L."/>
            <person name="Ettema T.J."/>
        </authorList>
    </citation>
    <scope>NUCLEOTIDE SEQUENCE</scope>
</reference>